<proteinExistence type="predicted"/>
<sequence length="107" mass="12119">MPTHLVPTSTLHQYSLQKQQAKGECMVNMGIINALTCGSMRQKRNGRGRWGQSNRSNWFLGMKPLIQQAIAKIKNADLGRIRLVMFCVSVLGKVFSYILRNPLQSRT</sequence>
<keyword evidence="2" id="KW-1185">Reference proteome</keyword>
<gene>
    <name evidence="1" type="ORF">PILCRDRAFT_828605</name>
</gene>
<dbReference type="EMBL" id="KN833068">
    <property type="protein sequence ID" value="KIM74041.1"/>
    <property type="molecule type" value="Genomic_DNA"/>
</dbReference>
<evidence type="ECO:0000313" key="1">
    <source>
        <dbReference type="EMBL" id="KIM74041.1"/>
    </source>
</evidence>
<protein>
    <submittedName>
        <fullName evidence="1">Uncharacterized protein</fullName>
    </submittedName>
</protein>
<dbReference type="InParanoid" id="A0A0C3F246"/>
<accession>A0A0C3F246</accession>
<dbReference type="HOGENOM" id="CLU_2210977_0_0_1"/>
<evidence type="ECO:0000313" key="2">
    <source>
        <dbReference type="Proteomes" id="UP000054166"/>
    </source>
</evidence>
<name>A0A0C3F246_PILCF</name>
<reference evidence="2" key="2">
    <citation type="submission" date="2015-01" db="EMBL/GenBank/DDBJ databases">
        <title>Evolutionary Origins and Diversification of the Mycorrhizal Mutualists.</title>
        <authorList>
            <consortium name="DOE Joint Genome Institute"/>
            <consortium name="Mycorrhizal Genomics Consortium"/>
            <person name="Kohler A."/>
            <person name="Kuo A."/>
            <person name="Nagy L.G."/>
            <person name="Floudas D."/>
            <person name="Copeland A."/>
            <person name="Barry K.W."/>
            <person name="Cichocki N."/>
            <person name="Veneault-Fourrey C."/>
            <person name="LaButti K."/>
            <person name="Lindquist E.A."/>
            <person name="Lipzen A."/>
            <person name="Lundell T."/>
            <person name="Morin E."/>
            <person name="Murat C."/>
            <person name="Riley R."/>
            <person name="Ohm R."/>
            <person name="Sun H."/>
            <person name="Tunlid A."/>
            <person name="Henrissat B."/>
            <person name="Grigoriev I.V."/>
            <person name="Hibbett D.S."/>
            <person name="Martin F."/>
        </authorList>
    </citation>
    <scope>NUCLEOTIDE SEQUENCE [LARGE SCALE GENOMIC DNA]</scope>
    <source>
        <strain evidence="2">F 1598</strain>
    </source>
</reference>
<dbReference type="AlphaFoldDB" id="A0A0C3F246"/>
<organism evidence="1 2">
    <name type="scientific">Piloderma croceum (strain F 1598)</name>
    <dbReference type="NCBI Taxonomy" id="765440"/>
    <lineage>
        <taxon>Eukaryota</taxon>
        <taxon>Fungi</taxon>
        <taxon>Dikarya</taxon>
        <taxon>Basidiomycota</taxon>
        <taxon>Agaricomycotina</taxon>
        <taxon>Agaricomycetes</taxon>
        <taxon>Agaricomycetidae</taxon>
        <taxon>Atheliales</taxon>
        <taxon>Atheliaceae</taxon>
        <taxon>Piloderma</taxon>
    </lineage>
</organism>
<dbReference type="Proteomes" id="UP000054166">
    <property type="component" value="Unassembled WGS sequence"/>
</dbReference>
<reference evidence="1 2" key="1">
    <citation type="submission" date="2014-04" db="EMBL/GenBank/DDBJ databases">
        <authorList>
            <consortium name="DOE Joint Genome Institute"/>
            <person name="Kuo A."/>
            <person name="Tarkka M."/>
            <person name="Buscot F."/>
            <person name="Kohler A."/>
            <person name="Nagy L.G."/>
            <person name="Floudas D."/>
            <person name="Copeland A."/>
            <person name="Barry K.W."/>
            <person name="Cichocki N."/>
            <person name="Veneault-Fourrey C."/>
            <person name="LaButti K."/>
            <person name="Lindquist E.A."/>
            <person name="Lipzen A."/>
            <person name="Lundell T."/>
            <person name="Morin E."/>
            <person name="Murat C."/>
            <person name="Sun H."/>
            <person name="Tunlid A."/>
            <person name="Henrissat B."/>
            <person name="Grigoriev I.V."/>
            <person name="Hibbett D.S."/>
            <person name="Martin F."/>
            <person name="Nordberg H.P."/>
            <person name="Cantor M.N."/>
            <person name="Hua S.X."/>
        </authorList>
    </citation>
    <scope>NUCLEOTIDE SEQUENCE [LARGE SCALE GENOMIC DNA]</scope>
    <source>
        <strain evidence="1 2">F 1598</strain>
    </source>
</reference>